<feature type="transmembrane region" description="Helical" evidence="6">
    <location>
        <begin position="23"/>
        <end position="41"/>
    </location>
</feature>
<keyword evidence="5 6" id="KW-0472">Membrane</keyword>
<dbReference type="AlphaFoldDB" id="A0AAV5AZ13"/>
<feature type="transmembrane region" description="Helical" evidence="6">
    <location>
        <begin position="1005"/>
        <end position="1025"/>
    </location>
</feature>
<proteinExistence type="predicted"/>
<evidence type="ECO:0000313" key="11">
    <source>
        <dbReference type="Proteomes" id="UP001207736"/>
    </source>
</evidence>
<feature type="domain" description="ResB-like" evidence="8">
    <location>
        <begin position="332"/>
        <end position="409"/>
    </location>
</feature>
<dbReference type="PANTHER" id="PTHR30071:SF1">
    <property type="entry name" value="CYTOCHROME B_B6 PROTEIN-RELATED"/>
    <property type="match status" value="1"/>
</dbReference>
<feature type="transmembrane region" description="Helical" evidence="6">
    <location>
        <begin position="418"/>
        <end position="436"/>
    </location>
</feature>
<keyword evidence="12" id="KW-1185">Reference proteome</keyword>
<sequence length="1037" mass="120957">MAVATFIENDYGTLVARTAVYEAWWFELILVWLSANFCFHIRKYKLLSKNKLSIGLFHLAFVVIVIGAGITRYISKEGIIHMREGQVVSQYTTNEKYMLFKSPTNIYERQVQPIPYRFEQETLHIDDQNESFDCILTEYISNATLKYVDGNQTFVDITTSFQGQEQRKYVYENSYIVMDNFHIHFAQNNSLPLLDELHSINEEPFYDIYINKRDDLWQFFSETYLHSIQPHAQQMATIPSKTWTDIKPNTLYKWGENSFVINGIYERKKMIYVSDNQNKKTQNDTDKVKLEIYKEGQLLSQKYFDAKSQEPQWETFHYKDKEYAFAYASKQVPLPFALKLNRFELKRYPGSQSAESYKSYVQVIDKHTNGTNDEDKFDYQIYMNNVLDYKGYRFYQSSYDSDEKGTLLAVNKDRIGTWLTYFGYALLFVAMFWTLFSKASRFQYINRRLQRIKKHLLVAFVLISFAGYSTEKSKTASLNTIAEEPAPYFVPLDKAQTYGRLIVQGADGRMKPLTTLAYEITRKLTGKTSVMVGKRLLTPEQFLLAIQLDPEFFSQQPLIQVNKDKSTLIVQKLNLPKVSVLRFVDFLDENGTYRLKNDVEQVNQLKPSQRSEFEKELLKVDERFNILYALFSGNFLRLFPNAKAENNRWYAAKDFMEFADEDANFVKDIHAYYLQGIAEGIATNNFWQADEAWSYMDTFQKKMGNKVYPTENEIRAELFYTRTRVGNYLFAVCIVLGAILLAVSILHLFLQRQIFAHILRVGAILTWILLLAFTFDLLLRWYIAKHPPWSDGFEMLLFVSWGVLAFGLFFWRKSSFTLPLGLLFSGVLLLVSFLDWLNPEITTLKPVLYSYWLKIHVAVIVSSYAPLSLSCVTALLSLLLLIFKPLKPSKKWWKSMQELVIVQEMSITIGLFLLTAGTFLGGIWANESWGRYWAWDPKETWALISILTYAIVAHLRLIPSFKNSLVYHLATMWAFSVIIMTSYGVNYYLVGLHSYATGDPVPIPSWVYILVGILVIISLFATWQYRKLSRKERKMLY</sequence>
<evidence type="ECO:0000256" key="2">
    <source>
        <dbReference type="ARBA" id="ARBA00022692"/>
    </source>
</evidence>
<reference evidence="9 12" key="1">
    <citation type="submission" date="2021-11" db="EMBL/GenBank/DDBJ databases">
        <title>Draft genome sequence of Capnocytophaga sp. strain KC07075 isolated from cat oral cavity.</title>
        <authorList>
            <person name="Suzuki M."/>
            <person name="Imaoka K."/>
            <person name="Kimura M."/>
            <person name="Morikawa S."/>
            <person name="Maeda K."/>
        </authorList>
    </citation>
    <scope>NUCLEOTIDE SEQUENCE</scope>
    <source>
        <strain evidence="9">KC07075</strain>
        <strain evidence="10 12">KC07079</strain>
    </source>
</reference>
<dbReference type="InterPro" id="IPR002541">
    <property type="entry name" value="Cyt_c_assembly"/>
</dbReference>
<dbReference type="GO" id="GO:0020037">
    <property type="term" value="F:heme binding"/>
    <property type="evidence" value="ECO:0007669"/>
    <property type="project" value="InterPro"/>
</dbReference>
<keyword evidence="4 6" id="KW-1133">Transmembrane helix</keyword>
<comment type="subcellular location">
    <subcellularLocation>
        <location evidence="1">Membrane</location>
        <topology evidence="1">Multi-pass membrane protein</topology>
    </subcellularLocation>
</comment>
<keyword evidence="2 6" id="KW-0812">Transmembrane</keyword>
<feature type="transmembrane region" description="Helical" evidence="6">
    <location>
        <begin position="762"/>
        <end position="783"/>
    </location>
</feature>
<dbReference type="InterPro" id="IPR045062">
    <property type="entry name" value="Cyt_c_biogenesis_CcsA/CcmC"/>
</dbReference>
<evidence type="ECO:0000313" key="9">
    <source>
        <dbReference type="EMBL" id="GJM51170.1"/>
    </source>
</evidence>
<feature type="transmembrane region" description="Helical" evidence="6">
    <location>
        <begin position="53"/>
        <end position="74"/>
    </location>
</feature>
<comment type="caution">
    <text evidence="9">The sequence shown here is derived from an EMBL/GenBank/DDBJ whole genome shotgun (WGS) entry which is preliminary data.</text>
</comment>
<dbReference type="Pfam" id="PF05140">
    <property type="entry name" value="ResB"/>
    <property type="match status" value="1"/>
</dbReference>
<feature type="transmembrane region" description="Helical" evidence="6">
    <location>
        <begin position="728"/>
        <end position="750"/>
    </location>
</feature>
<evidence type="ECO:0000313" key="12">
    <source>
        <dbReference type="Proteomes" id="UP001208692"/>
    </source>
</evidence>
<dbReference type="PANTHER" id="PTHR30071">
    <property type="entry name" value="HEME EXPORTER PROTEIN C"/>
    <property type="match status" value="1"/>
</dbReference>
<evidence type="ECO:0000256" key="3">
    <source>
        <dbReference type="ARBA" id="ARBA00022748"/>
    </source>
</evidence>
<feature type="transmembrane region" description="Helical" evidence="6">
    <location>
        <begin position="857"/>
        <end position="883"/>
    </location>
</feature>
<accession>A0AAV5AZ13</accession>
<keyword evidence="3" id="KW-0201">Cytochrome c-type biogenesis</keyword>
<dbReference type="GO" id="GO:0017004">
    <property type="term" value="P:cytochrome complex assembly"/>
    <property type="evidence" value="ECO:0007669"/>
    <property type="project" value="UniProtKB-KW"/>
</dbReference>
<evidence type="ECO:0000313" key="10">
    <source>
        <dbReference type="EMBL" id="GJM53519.1"/>
    </source>
</evidence>
<dbReference type="InterPro" id="IPR007816">
    <property type="entry name" value="ResB-like_domain"/>
</dbReference>
<organism evidence="9 11">
    <name type="scientific">Capnocytophaga catalasegens</name>
    <dbReference type="NCBI Taxonomy" id="1004260"/>
    <lineage>
        <taxon>Bacteria</taxon>
        <taxon>Pseudomonadati</taxon>
        <taxon>Bacteroidota</taxon>
        <taxon>Flavobacteriia</taxon>
        <taxon>Flavobacteriales</taxon>
        <taxon>Flavobacteriaceae</taxon>
        <taxon>Capnocytophaga</taxon>
    </lineage>
</organism>
<feature type="domain" description="Cytochrome c assembly protein" evidence="7">
    <location>
        <begin position="789"/>
        <end position="993"/>
    </location>
</feature>
<name>A0AAV5AZ13_9FLAO</name>
<evidence type="ECO:0000259" key="8">
    <source>
        <dbReference type="Pfam" id="PF05140"/>
    </source>
</evidence>
<evidence type="ECO:0000256" key="1">
    <source>
        <dbReference type="ARBA" id="ARBA00004141"/>
    </source>
</evidence>
<dbReference type="Proteomes" id="UP001207736">
    <property type="component" value="Unassembled WGS sequence"/>
</dbReference>
<protein>
    <submittedName>
        <fullName evidence="9">Cytochrome c biogenesis protein</fullName>
    </submittedName>
</protein>
<evidence type="ECO:0000256" key="4">
    <source>
        <dbReference type="ARBA" id="ARBA00022989"/>
    </source>
</evidence>
<feature type="transmembrane region" description="Helical" evidence="6">
    <location>
        <begin position="965"/>
        <end position="985"/>
    </location>
</feature>
<dbReference type="EMBL" id="BQKA01000042">
    <property type="protein sequence ID" value="GJM51170.1"/>
    <property type="molecule type" value="Genomic_DNA"/>
</dbReference>
<evidence type="ECO:0000259" key="7">
    <source>
        <dbReference type="Pfam" id="PF01578"/>
    </source>
</evidence>
<feature type="transmembrane region" description="Helical" evidence="6">
    <location>
        <begin position="904"/>
        <end position="925"/>
    </location>
</feature>
<feature type="transmembrane region" description="Helical" evidence="6">
    <location>
        <begin position="940"/>
        <end position="958"/>
    </location>
</feature>
<evidence type="ECO:0000256" key="6">
    <source>
        <dbReference type="SAM" id="Phobius"/>
    </source>
</evidence>
<feature type="transmembrane region" description="Helical" evidence="6">
    <location>
        <begin position="456"/>
        <end position="471"/>
    </location>
</feature>
<evidence type="ECO:0000256" key="5">
    <source>
        <dbReference type="ARBA" id="ARBA00023136"/>
    </source>
</evidence>
<dbReference type="GO" id="GO:0005886">
    <property type="term" value="C:plasma membrane"/>
    <property type="evidence" value="ECO:0007669"/>
    <property type="project" value="TreeGrafter"/>
</dbReference>
<dbReference type="Proteomes" id="UP001208692">
    <property type="component" value="Unassembled WGS sequence"/>
</dbReference>
<feature type="transmembrane region" description="Helical" evidence="6">
    <location>
        <begin position="795"/>
        <end position="811"/>
    </location>
</feature>
<gene>
    <name evidence="9" type="primary">ccsBA_2</name>
    <name evidence="9" type="ORF">RCZ15_21430</name>
    <name evidence="10" type="ORF">RCZ16_18350</name>
</gene>
<feature type="transmembrane region" description="Helical" evidence="6">
    <location>
        <begin position="818"/>
        <end position="837"/>
    </location>
</feature>
<dbReference type="EMBL" id="BQKB01000042">
    <property type="protein sequence ID" value="GJM53519.1"/>
    <property type="molecule type" value="Genomic_DNA"/>
</dbReference>
<dbReference type="Pfam" id="PF01578">
    <property type="entry name" value="Cytochrom_C_asm"/>
    <property type="match status" value="1"/>
</dbReference>